<accession>A0A540VBM5</accession>
<proteinExistence type="predicted"/>
<keyword evidence="2" id="KW-1185">Reference proteome</keyword>
<dbReference type="OrthoDB" id="779687at2"/>
<dbReference type="InParanoid" id="A0A540VBM5"/>
<name>A0A540VBM5_9CHLR</name>
<dbReference type="AlphaFoldDB" id="A0A540VBM5"/>
<dbReference type="EMBL" id="VIGC01000027">
    <property type="protein sequence ID" value="TQE94122.1"/>
    <property type="molecule type" value="Genomic_DNA"/>
</dbReference>
<organism evidence="1 2">
    <name type="scientific">Litorilinea aerophila</name>
    <dbReference type="NCBI Taxonomy" id="1204385"/>
    <lineage>
        <taxon>Bacteria</taxon>
        <taxon>Bacillati</taxon>
        <taxon>Chloroflexota</taxon>
        <taxon>Caldilineae</taxon>
        <taxon>Caldilineales</taxon>
        <taxon>Caldilineaceae</taxon>
        <taxon>Litorilinea</taxon>
    </lineage>
</organism>
<reference evidence="1 2" key="1">
    <citation type="submission" date="2019-06" db="EMBL/GenBank/DDBJ databases">
        <title>Genome sequence of Litorilinea aerophila BAA-2444.</title>
        <authorList>
            <person name="Maclea K.S."/>
            <person name="Maurais E.G."/>
            <person name="Iannazzi L.C."/>
        </authorList>
    </citation>
    <scope>NUCLEOTIDE SEQUENCE [LARGE SCALE GENOMIC DNA]</scope>
    <source>
        <strain evidence="1 2">ATCC BAA-2444</strain>
    </source>
</reference>
<evidence type="ECO:0000313" key="2">
    <source>
        <dbReference type="Proteomes" id="UP000317371"/>
    </source>
</evidence>
<evidence type="ECO:0000313" key="1">
    <source>
        <dbReference type="EMBL" id="TQE94122.1"/>
    </source>
</evidence>
<sequence>MNATEPLPPVTLITDSPPGPPVRHGLEALQQALLRQGYGWQEESQLRQEDETPFLAAGLTTSPTVARLLEASGATVPEVPEALCIRHIRWRHRPGVLVAGSDERGLMYGLLDVADRIGWVTPGEDPFRAVRDLQEQPAVSERAISKYTMHHAYFDGLFHDEAYWRRYLDLLAQNRFNSFVLIFGYECSGYFAPPYPYFFNLDEFPEVHVVGLTAEHQQRNLEALRRLVQMCHERGLNVTLGIWDHIYRGGVQVGLETEADGPLRWRVSGVTSDNLMAYNQAGLARLLQLVPDLDAIQFRMHWESGLQDEEARDFWAGIYEIMARHGHGIRFDARIKGVPDAIIEMGLDKGLPIRVCTKYWMEQMGLPFHPTHIHPQNQMDRRHSYADLLRYPQRYKVHWRLWNGGTNRILLWGDPDYVRRFAASTHLYDGDGFEVNEPLATKMLGQDHDAAPFELLTPRYRHYTWEFERYWHFFQTFGRLGYNPDTPAEVWEHEFERRFGPEAAPYVMRGLHLASRILPRIVAYNYPYRLFPTTRGWVEKQRMGDLPEYAAALPSDTQQFLSMDEAARLLVEGGESAKIHPIASSLWFEQTAAAVLAAVDQACRWAADPQAPEFVATITDLKILAQLARYHASRARAGYSYAIFQHTQDVHALDDAIRHEALAVTEWRKLVEAAGDVYHHDLMMGRRSAGLSGHWRDELEALEAGLQALQAERETFQPPSLEQELHIAHAPRRKHPPDTNLVVRATIAGPVPLVQVHLGYGPDPQAYHYLPMEQTGPFTYQAVIPAQAVRPGLSYTITAQDESGRSAIYPTNGPGFLPVMVTEDTAPPTVDHLPITAAPAHRPLRITAEVDDPSGVKWVHLRYRSVNQYQDFQTLPMQPIEKTNWYLATVPAAHLDPRWDFMYFIEVMDNHGNGKIYPDLEQETPYIVVKLIRE</sequence>
<dbReference type="Proteomes" id="UP000317371">
    <property type="component" value="Unassembled WGS sequence"/>
</dbReference>
<gene>
    <name evidence="1" type="ORF">FKZ61_17990</name>
</gene>
<comment type="caution">
    <text evidence="1">The sequence shown here is derived from an EMBL/GenBank/DDBJ whole genome shotgun (WGS) entry which is preliminary data.</text>
</comment>
<dbReference type="RefSeq" id="WP_141611550.1">
    <property type="nucleotide sequence ID" value="NZ_VIGC02000027.1"/>
</dbReference>
<protein>
    <submittedName>
        <fullName evidence="1">Uncharacterized protein</fullName>
    </submittedName>
</protein>